<dbReference type="OrthoDB" id="7446189at2759"/>
<sequence>MKILLFLIAIVKVCSCLNDSEQSGDYWREIVQDGGLRYDHHDPIVRPCSLHNVDCIRRFFAHNSRCSPVHKPGSDTHRIKTLPTFMPHINVTFTLNFLELKGLNNYKINEFYINKETDTLVLEVVFPNLRAYSPIIVITYHRRGKEPTQLADFGFIEYKDLSLTLTVSHIKDINLSNGHVYAYISDSAPKTGLGPNFTLTKDPQQQIANAQLLARIDLSLQEAFLTQAPVFMNVFLQNSICDFKSLN</sequence>
<dbReference type="AlphaFoldDB" id="A0A2W1BSA2"/>
<accession>A0A2W1BSA2</accession>
<dbReference type="Pfam" id="PF07294">
    <property type="entry name" value="Fibroin_P25"/>
    <property type="match status" value="1"/>
</dbReference>
<dbReference type="GO" id="GO:0005198">
    <property type="term" value="F:structural molecule activity"/>
    <property type="evidence" value="ECO:0007669"/>
    <property type="project" value="InterPro"/>
</dbReference>
<name>A0A2W1BSA2_HELAM</name>
<organism evidence="2 3">
    <name type="scientific">Helicoverpa armigera</name>
    <name type="common">Cotton bollworm</name>
    <name type="synonym">Heliothis armigera</name>
    <dbReference type="NCBI Taxonomy" id="29058"/>
    <lineage>
        <taxon>Eukaryota</taxon>
        <taxon>Metazoa</taxon>
        <taxon>Ecdysozoa</taxon>
        <taxon>Arthropoda</taxon>
        <taxon>Hexapoda</taxon>
        <taxon>Insecta</taxon>
        <taxon>Pterygota</taxon>
        <taxon>Neoptera</taxon>
        <taxon>Endopterygota</taxon>
        <taxon>Lepidoptera</taxon>
        <taxon>Glossata</taxon>
        <taxon>Ditrysia</taxon>
        <taxon>Noctuoidea</taxon>
        <taxon>Noctuidae</taxon>
        <taxon>Heliothinae</taxon>
        <taxon>Helicoverpa</taxon>
    </lineage>
</organism>
<reference evidence="2 3" key="1">
    <citation type="journal article" date="2017" name="BMC Biol.">
        <title>Genomic innovations, transcriptional plasticity and gene loss underlying the evolution and divergence of two highly polyphagous and invasive Helicoverpa pest species.</title>
        <authorList>
            <person name="Pearce S.L."/>
            <person name="Clarke D.F."/>
            <person name="East P.D."/>
            <person name="Elfekih S."/>
            <person name="Gordon K.H."/>
            <person name="Jermiin L.S."/>
            <person name="McGaughran A."/>
            <person name="Oakeshott J.G."/>
            <person name="Papanikolaou A."/>
            <person name="Perera O.P."/>
            <person name="Rane R.V."/>
            <person name="Richards S."/>
            <person name="Tay W.T."/>
            <person name="Walsh T.K."/>
            <person name="Anderson A."/>
            <person name="Anderson C.J."/>
            <person name="Asgari S."/>
            <person name="Board P.G."/>
            <person name="Bretschneider A."/>
            <person name="Campbell P.M."/>
            <person name="Chertemps T."/>
            <person name="Christeller J.T."/>
            <person name="Coppin C.W."/>
            <person name="Downes S.J."/>
            <person name="Duan G."/>
            <person name="Farnsworth C.A."/>
            <person name="Good R.T."/>
            <person name="Han L.B."/>
            <person name="Han Y.C."/>
            <person name="Hatje K."/>
            <person name="Horne I."/>
            <person name="Huang Y.P."/>
            <person name="Hughes D.S."/>
            <person name="Jacquin-Joly E."/>
            <person name="James W."/>
            <person name="Jhangiani S."/>
            <person name="Kollmar M."/>
            <person name="Kuwar S.S."/>
            <person name="Li S."/>
            <person name="Liu N.Y."/>
            <person name="Maibeche M.T."/>
            <person name="Miller J.R."/>
            <person name="Montagne N."/>
            <person name="Perry T."/>
            <person name="Qu J."/>
            <person name="Song S.V."/>
            <person name="Sutton G.G."/>
            <person name="Vogel H."/>
            <person name="Walenz B.P."/>
            <person name="Xu W."/>
            <person name="Zhang H.J."/>
            <person name="Zou Z."/>
            <person name="Batterham P."/>
            <person name="Edwards O.R."/>
            <person name="Feyereisen R."/>
            <person name="Gibbs R.A."/>
            <person name="Heckel D.G."/>
            <person name="McGrath A."/>
            <person name="Robin C."/>
            <person name="Scherer S.E."/>
            <person name="Worley K.C."/>
            <person name="Wu Y.D."/>
        </authorList>
    </citation>
    <scope>NUCLEOTIDE SEQUENCE [LARGE SCALE GENOMIC DNA]</scope>
    <source>
        <strain evidence="2">Harm_GR_Male_#8</strain>
        <tissue evidence="2">Whole organism</tissue>
    </source>
</reference>
<evidence type="ECO:0000256" key="1">
    <source>
        <dbReference type="SAM" id="SignalP"/>
    </source>
</evidence>
<dbReference type="EMBL" id="KZ149916">
    <property type="protein sequence ID" value="PZC77938.1"/>
    <property type="molecule type" value="Genomic_DNA"/>
</dbReference>
<proteinExistence type="predicted"/>
<keyword evidence="3" id="KW-1185">Reference proteome</keyword>
<protein>
    <submittedName>
        <fullName evidence="2">Uncharacterized protein</fullName>
    </submittedName>
</protein>
<evidence type="ECO:0000313" key="3">
    <source>
        <dbReference type="Proteomes" id="UP000249218"/>
    </source>
</evidence>
<keyword evidence="1" id="KW-0732">Signal</keyword>
<dbReference type="InterPro" id="IPR009911">
    <property type="entry name" value="Fibroin_P25"/>
</dbReference>
<evidence type="ECO:0000313" key="2">
    <source>
        <dbReference type="EMBL" id="PZC77938.1"/>
    </source>
</evidence>
<dbReference type="Proteomes" id="UP000249218">
    <property type="component" value="Unassembled WGS sequence"/>
</dbReference>
<feature type="signal peptide" evidence="1">
    <location>
        <begin position="1"/>
        <end position="16"/>
    </location>
</feature>
<feature type="chain" id="PRO_5015996513" evidence="1">
    <location>
        <begin position="17"/>
        <end position="247"/>
    </location>
</feature>
<dbReference type="GO" id="GO:0005576">
    <property type="term" value="C:extracellular region"/>
    <property type="evidence" value="ECO:0007669"/>
    <property type="project" value="InterPro"/>
</dbReference>
<gene>
    <name evidence="2" type="primary">HaOG202745</name>
    <name evidence="2" type="ORF">B5X24_HaOG202745</name>
</gene>